<dbReference type="Proteomes" id="UP000436047">
    <property type="component" value="Unassembled WGS sequence"/>
</dbReference>
<evidence type="ECO:0000313" key="2">
    <source>
        <dbReference type="Proteomes" id="UP000436047"/>
    </source>
</evidence>
<dbReference type="EMBL" id="VUMI01000061">
    <property type="protein sequence ID" value="MSS91280.1"/>
    <property type="molecule type" value="Genomic_DNA"/>
</dbReference>
<name>A0A6N7WPF5_9FIRM</name>
<comment type="caution">
    <text evidence="1">The sequence shown here is derived from an EMBL/GenBank/DDBJ whole genome shotgun (WGS) entry which is preliminary data.</text>
</comment>
<dbReference type="AlphaFoldDB" id="A0A6N7WPF5"/>
<evidence type="ECO:0000313" key="1">
    <source>
        <dbReference type="EMBL" id="MSS91280.1"/>
    </source>
</evidence>
<gene>
    <name evidence="1" type="ORF">FYJ45_24505</name>
</gene>
<sequence>MKKLQTAIVKAGLIIKVNSNQFYSADQKRMITSYRICTPIDYYSAKKEEWKNMDYEILRTCSMPEVIFCLLDIYKAVTAWNRN</sequence>
<protein>
    <submittedName>
        <fullName evidence="1">Uncharacterized protein</fullName>
    </submittedName>
</protein>
<reference evidence="1 2" key="1">
    <citation type="submission" date="2019-08" db="EMBL/GenBank/DDBJ databases">
        <title>In-depth cultivation of the pig gut microbiome towards novel bacterial diversity and tailored functional studies.</title>
        <authorList>
            <person name="Wylensek D."/>
            <person name="Hitch T.C.A."/>
            <person name="Clavel T."/>
        </authorList>
    </citation>
    <scope>NUCLEOTIDE SEQUENCE [LARGE SCALE GENOMIC DNA]</scope>
    <source>
        <strain evidence="1 2">WCA-389-WT-23B</strain>
    </source>
</reference>
<keyword evidence="2" id="KW-1185">Reference proteome</keyword>
<organism evidence="1 2">
    <name type="scientific">Eisenbergiella porci</name>
    <dbReference type="NCBI Taxonomy" id="2652274"/>
    <lineage>
        <taxon>Bacteria</taxon>
        <taxon>Bacillati</taxon>
        <taxon>Bacillota</taxon>
        <taxon>Clostridia</taxon>
        <taxon>Lachnospirales</taxon>
        <taxon>Lachnospiraceae</taxon>
        <taxon>Eisenbergiella</taxon>
    </lineage>
</organism>
<accession>A0A6N7WPF5</accession>
<proteinExistence type="predicted"/>